<dbReference type="PANTHER" id="PTHR36509">
    <property type="entry name" value="BLL3101 PROTEIN"/>
    <property type="match status" value="1"/>
</dbReference>
<evidence type="ECO:0000256" key="1">
    <source>
        <dbReference type="SAM" id="SignalP"/>
    </source>
</evidence>
<dbReference type="InterPro" id="IPR010621">
    <property type="entry name" value="DUF1214"/>
</dbReference>
<reference evidence="4 5" key="1">
    <citation type="submission" date="2019-06" db="EMBL/GenBank/DDBJ databases">
        <title>Whole genome shotgun sequence of Streptomyces spinoverrucosus NBRC 14228.</title>
        <authorList>
            <person name="Hosoyama A."/>
            <person name="Uohara A."/>
            <person name="Ohji S."/>
            <person name="Ichikawa N."/>
        </authorList>
    </citation>
    <scope>NUCLEOTIDE SEQUENCE [LARGE SCALE GENOMIC DNA]</scope>
    <source>
        <strain evidence="4 5">NBRC 14228</strain>
    </source>
</reference>
<dbReference type="Gene3D" id="2.60.120.600">
    <property type="entry name" value="Domain of unknown function DUF1214, C-terminal domain"/>
    <property type="match status" value="1"/>
</dbReference>
<dbReference type="Pfam" id="PF06742">
    <property type="entry name" value="DUF1214"/>
    <property type="match status" value="1"/>
</dbReference>
<dbReference type="InterPro" id="IPR010679">
    <property type="entry name" value="DUF1254"/>
</dbReference>
<keyword evidence="5" id="KW-1185">Reference proteome</keyword>
<feature type="domain" description="DUF1214" evidence="2">
    <location>
        <begin position="355"/>
        <end position="462"/>
    </location>
</feature>
<dbReference type="Gene3D" id="1.10.3360.10">
    <property type="entry name" value="VPA0735-like domain"/>
    <property type="match status" value="1"/>
</dbReference>
<dbReference type="InterPro" id="IPR037049">
    <property type="entry name" value="DUF1214_C_sf"/>
</dbReference>
<proteinExistence type="predicted"/>
<evidence type="ECO:0000259" key="3">
    <source>
        <dbReference type="Pfam" id="PF06863"/>
    </source>
</evidence>
<dbReference type="PANTHER" id="PTHR36509:SF2">
    <property type="entry name" value="BLL3101 PROTEIN"/>
    <property type="match status" value="1"/>
</dbReference>
<dbReference type="EMBL" id="BJND01000042">
    <property type="protein sequence ID" value="GEC07715.1"/>
    <property type="molecule type" value="Genomic_DNA"/>
</dbReference>
<evidence type="ECO:0000313" key="4">
    <source>
        <dbReference type="EMBL" id="GEC07715.1"/>
    </source>
</evidence>
<evidence type="ECO:0008006" key="6">
    <source>
        <dbReference type="Google" id="ProtNLM"/>
    </source>
</evidence>
<feature type="signal peptide" evidence="1">
    <location>
        <begin position="1"/>
        <end position="37"/>
    </location>
</feature>
<name>A0A4Y3VNP8_9ACTN</name>
<dbReference type="Pfam" id="PF06863">
    <property type="entry name" value="DUF1254"/>
    <property type="match status" value="1"/>
</dbReference>
<keyword evidence="1" id="KW-0732">Signal</keyword>
<evidence type="ECO:0000259" key="2">
    <source>
        <dbReference type="Pfam" id="PF06742"/>
    </source>
</evidence>
<gene>
    <name evidence="4" type="ORF">SSP24_53700</name>
</gene>
<feature type="domain" description="DUF1254" evidence="3">
    <location>
        <begin position="83"/>
        <end position="213"/>
    </location>
</feature>
<sequence length="478" mass="51375">MSFVTKRRARRRTRTRAAIASAVATVLALFMAAPAGAAPAQDDLTDDAVQAYIYGYPLVLMKATEQASTNVTTPDPSTISAPINQFAKATDVPGPDQKSVVSPNVDTLYTNAWLDLSAEPIVLHVPDTDGRYYLMPILSAWTNVIDSVGKRTTGTQAGDYAITGPDWRGRLPAGVKQIKSPTNTAWILGRTQLNGPSDLPAVQQLVSKYDVRPLSAYGDESYKPPEGRVDPNVPSTAPKTLVQQMDAQAFYSRLAAEMAANPPASADAPMVAKLARLGIRPGKAFDLNDVSPDVAKALQQSVSEGQKQIQAAVANLGKDVNGWRVATDLGTYGTNYTVRAATDWQGLGANLPQDAIYPINFVDNTGQQLTGANKYTIHFPPGQTPPANAFWSVTMYNPDGFLVPNPINRYAVGHTAKPTANPDGSVDLYIQHGAPAEDKKANWLPAPSGQFNVMLRMYWPKESVINGTWTPPAVTKAQ</sequence>
<comment type="caution">
    <text evidence="4">The sequence shown here is derived from an EMBL/GenBank/DDBJ whole genome shotgun (WGS) entry which is preliminary data.</text>
</comment>
<dbReference type="SUPFAM" id="SSF160935">
    <property type="entry name" value="VPA0735-like"/>
    <property type="match status" value="1"/>
</dbReference>
<protein>
    <recommendedName>
        <fullName evidence="6">Lipoprotein</fullName>
    </recommendedName>
</protein>
<dbReference type="Proteomes" id="UP000317881">
    <property type="component" value="Unassembled WGS sequence"/>
</dbReference>
<dbReference type="RefSeq" id="WP_218037107.1">
    <property type="nucleotide sequence ID" value="NZ_BJND01000042.1"/>
</dbReference>
<dbReference type="InterPro" id="IPR037050">
    <property type="entry name" value="DUF1254_sf"/>
</dbReference>
<accession>A0A4Y3VNP8</accession>
<evidence type="ECO:0000313" key="5">
    <source>
        <dbReference type="Proteomes" id="UP000317881"/>
    </source>
</evidence>
<organism evidence="4 5">
    <name type="scientific">Streptomyces spinoverrucosus</name>
    <dbReference type="NCBI Taxonomy" id="284043"/>
    <lineage>
        <taxon>Bacteria</taxon>
        <taxon>Bacillati</taxon>
        <taxon>Actinomycetota</taxon>
        <taxon>Actinomycetes</taxon>
        <taxon>Kitasatosporales</taxon>
        <taxon>Streptomycetaceae</taxon>
        <taxon>Streptomyces</taxon>
    </lineage>
</organism>
<dbReference type="Gene3D" id="2.60.40.1610">
    <property type="entry name" value="Domain of unknown function DUF1254"/>
    <property type="match status" value="1"/>
</dbReference>
<feature type="chain" id="PRO_5021203164" description="Lipoprotein" evidence="1">
    <location>
        <begin position="38"/>
        <end position="478"/>
    </location>
</feature>
<dbReference type="AlphaFoldDB" id="A0A4Y3VNP8"/>